<dbReference type="EMBL" id="HAEB01007839">
    <property type="protein sequence ID" value="SBQ54366.1"/>
    <property type="molecule type" value="Transcribed_RNA"/>
</dbReference>
<name>A0A1A8F6I0_9TELE</name>
<protein>
    <recommendedName>
        <fullName evidence="2">Endonuclease/exonuclease/phosphatase domain-containing protein</fullName>
    </recommendedName>
</protein>
<dbReference type="PANTHER" id="PTHR33776:SF3">
    <property type="entry name" value="PHD-TYPE DOMAIN-CONTAINING PROTEIN"/>
    <property type="match status" value="1"/>
</dbReference>
<gene>
    <name evidence="1" type="primary">Nfu_g_1_024396</name>
</gene>
<organism evidence="1">
    <name type="scientific">Nothobranchius korthausae</name>
    <dbReference type="NCBI Taxonomy" id="1143690"/>
    <lineage>
        <taxon>Eukaryota</taxon>
        <taxon>Metazoa</taxon>
        <taxon>Chordata</taxon>
        <taxon>Craniata</taxon>
        <taxon>Vertebrata</taxon>
        <taxon>Euteleostomi</taxon>
        <taxon>Actinopterygii</taxon>
        <taxon>Neopterygii</taxon>
        <taxon>Teleostei</taxon>
        <taxon>Neoteleostei</taxon>
        <taxon>Acanthomorphata</taxon>
        <taxon>Ovalentaria</taxon>
        <taxon>Atherinomorphae</taxon>
        <taxon>Cyprinodontiformes</taxon>
        <taxon>Nothobranchiidae</taxon>
        <taxon>Nothobranchius</taxon>
    </lineage>
</organism>
<reference evidence="1" key="1">
    <citation type="submission" date="2016-05" db="EMBL/GenBank/DDBJ databases">
        <authorList>
            <person name="Lavstsen T."/>
            <person name="Jespersen J.S."/>
        </authorList>
    </citation>
    <scope>NUCLEOTIDE SEQUENCE</scope>
    <source>
        <tissue evidence="1">Brain</tissue>
    </source>
</reference>
<dbReference type="AlphaFoldDB" id="A0A1A8F6I0"/>
<dbReference type="PANTHER" id="PTHR33776">
    <property type="entry name" value="ENDO/EXONUCLEASE/PHOSPHATASE DOMAIN-CONTAINING PROTEIN"/>
    <property type="match status" value="1"/>
</dbReference>
<evidence type="ECO:0008006" key="2">
    <source>
        <dbReference type="Google" id="ProtNLM"/>
    </source>
</evidence>
<accession>A0A1A8F6I0</accession>
<sequence length="108" mass="12040">TAVRQKDPFYSGISSIWSKQFFSFRILVTFSPPLKLSKLVIVGDFNIHIIDASDHFDMSFSSLMDSVSFTQNVSGPTHARGYTLDLVSTLGLNTDSLSQGHLYFRSSL</sequence>
<evidence type="ECO:0000313" key="1">
    <source>
        <dbReference type="EMBL" id="SBQ54366.1"/>
    </source>
</evidence>
<reference evidence="1" key="2">
    <citation type="submission" date="2016-06" db="EMBL/GenBank/DDBJ databases">
        <title>The genome of a short-lived fish provides insights into sex chromosome evolution and the genetic control of aging.</title>
        <authorList>
            <person name="Reichwald K."/>
            <person name="Felder M."/>
            <person name="Petzold A."/>
            <person name="Koch P."/>
            <person name="Groth M."/>
            <person name="Platzer M."/>
        </authorList>
    </citation>
    <scope>NUCLEOTIDE SEQUENCE</scope>
    <source>
        <tissue evidence="1">Brain</tissue>
    </source>
</reference>
<feature type="non-terminal residue" evidence="1">
    <location>
        <position position="1"/>
    </location>
</feature>
<feature type="non-terminal residue" evidence="1">
    <location>
        <position position="108"/>
    </location>
</feature>
<proteinExistence type="predicted"/>